<reference evidence="2" key="1">
    <citation type="submission" date="2023-03" db="EMBL/GenBank/DDBJ databases">
        <title>Chromosome-scale reference genome and RAD-based genetic map of yellow starthistle (Centaurea solstitialis) reveal putative structural variation and QTLs associated with invader traits.</title>
        <authorList>
            <person name="Reatini B."/>
            <person name="Cang F.A."/>
            <person name="Jiang Q."/>
            <person name="Mckibben M.T.W."/>
            <person name="Barker M.S."/>
            <person name="Rieseberg L.H."/>
            <person name="Dlugosch K.M."/>
        </authorList>
    </citation>
    <scope>NUCLEOTIDE SEQUENCE</scope>
    <source>
        <strain evidence="2">CAN-66</strain>
        <tissue evidence="2">Leaf</tissue>
    </source>
</reference>
<feature type="domain" description="Aminotransferase-like plant mobile" evidence="1">
    <location>
        <begin position="68"/>
        <end position="404"/>
    </location>
</feature>
<gene>
    <name evidence="2" type="ORF">OSB04_009672</name>
</gene>
<dbReference type="PANTHER" id="PTHR46033">
    <property type="entry name" value="PROTEIN MAIN-LIKE 2"/>
    <property type="match status" value="1"/>
</dbReference>
<evidence type="ECO:0000259" key="1">
    <source>
        <dbReference type="Pfam" id="PF10536"/>
    </source>
</evidence>
<dbReference type="EMBL" id="JARYMX010000003">
    <property type="protein sequence ID" value="KAJ9555058.1"/>
    <property type="molecule type" value="Genomic_DNA"/>
</dbReference>
<organism evidence="2 3">
    <name type="scientific">Centaurea solstitialis</name>
    <name type="common">yellow star-thistle</name>
    <dbReference type="NCBI Taxonomy" id="347529"/>
    <lineage>
        <taxon>Eukaryota</taxon>
        <taxon>Viridiplantae</taxon>
        <taxon>Streptophyta</taxon>
        <taxon>Embryophyta</taxon>
        <taxon>Tracheophyta</taxon>
        <taxon>Spermatophyta</taxon>
        <taxon>Magnoliopsida</taxon>
        <taxon>eudicotyledons</taxon>
        <taxon>Gunneridae</taxon>
        <taxon>Pentapetalae</taxon>
        <taxon>asterids</taxon>
        <taxon>campanulids</taxon>
        <taxon>Asterales</taxon>
        <taxon>Asteraceae</taxon>
        <taxon>Carduoideae</taxon>
        <taxon>Cardueae</taxon>
        <taxon>Centaureinae</taxon>
        <taxon>Centaurea</taxon>
    </lineage>
</organism>
<accession>A0AA38T628</accession>
<proteinExistence type="predicted"/>
<dbReference type="InterPro" id="IPR019557">
    <property type="entry name" value="AminoTfrase-like_pln_mobile"/>
</dbReference>
<dbReference type="AlphaFoldDB" id="A0AA38T628"/>
<dbReference type="Proteomes" id="UP001172457">
    <property type="component" value="Chromosome 3"/>
</dbReference>
<dbReference type="Pfam" id="PF10536">
    <property type="entry name" value="PMD"/>
    <property type="match status" value="1"/>
</dbReference>
<dbReference type="GO" id="GO:0010073">
    <property type="term" value="P:meristem maintenance"/>
    <property type="evidence" value="ECO:0007669"/>
    <property type="project" value="InterPro"/>
</dbReference>
<dbReference type="InterPro" id="IPR044824">
    <property type="entry name" value="MAIN-like"/>
</dbReference>
<dbReference type="PANTHER" id="PTHR46033:SF8">
    <property type="entry name" value="PROTEIN MAINTENANCE OF MERISTEMS-LIKE"/>
    <property type="match status" value="1"/>
</dbReference>
<sequence>MANVRIHPGPINNELLFLEVDHRAYNLFHTGENSERLLDPKRGDQKFWEILRHHPIPDTVMDYIRIAGFEGVIKCGMKSLDHALITALVERWRPETHTFHLPIGEVTVTLQDVQVLWGLRIDGEAVTGCDRKWEFDAKVDMCQRLLGITPTATDFKRAQLKIITVRNVLTTEFPDNASNEQCMQRARAYILVLLGGAVFPDSNDNCVHMNLLALLEDFDRCSRLSWGSAVLACLYRNLCRASKTREKSIAGPLMLLQLWAWNRIRGTGPTYVAETNAMPLGVRWNSPLSFANVPRYTISGYRSILSAITDREIIFLQFVWTPYDDVFPEVSAEWLCNTYVIFWEIVEECLPSRVMRQFHLIQTIPRAPLSNQQEHERLHSLSRHGSSTTNWSSRLQPQISHWINRRDHVVTGMSPFIRQQWTAI</sequence>
<protein>
    <recommendedName>
        <fullName evidence="1">Aminotransferase-like plant mobile domain-containing protein</fullName>
    </recommendedName>
</protein>
<keyword evidence="3" id="KW-1185">Reference proteome</keyword>
<evidence type="ECO:0000313" key="3">
    <source>
        <dbReference type="Proteomes" id="UP001172457"/>
    </source>
</evidence>
<evidence type="ECO:0000313" key="2">
    <source>
        <dbReference type="EMBL" id="KAJ9555058.1"/>
    </source>
</evidence>
<name>A0AA38T628_9ASTR</name>
<comment type="caution">
    <text evidence="2">The sequence shown here is derived from an EMBL/GenBank/DDBJ whole genome shotgun (WGS) entry which is preliminary data.</text>
</comment>